<evidence type="ECO:0000256" key="2">
    <source>
        <dbReference type="ARBA" id="ARBA00023002"/>
    </source>
</evidence>
<dbReference type="EMBL" id="KZ857438">
    <property type="protein sequence ID" value="RDX45333.1"/>
    <property type="molecule type" value="Genomic_DNA"/>
</dbReference>
<name>A0A371CYH5_9APHY</name>
<dbReference type="SUPFAM" id="SSF51735">
    <property type="entry name" value="NAD(P)-binding Rossmann-fold domains"/>
    <property type="match status" value="1"/>
</dbReference>
<dbReference type="InterPro" id="IPR002347">
    <property type="entry name" value="SDR_fam"/>
</dbReference>
<sequence>MSSTSLTPELFGVARALQASSSSSSTVGPTLFTKEFSLADRVALVTGGRRGIGLEAALALAEGGARAVYCLDLAEEPGEEWTKVREFTKRTGLGKFEYISGDVRKQEAMWKIAEKIGDMEGRLDICVAAAGILGDNVSSLEYKEDAYQDIVDVNLKGVLFTAQGAGRQMVRFGNGGSIILISSICGHVAVEPHFCTVAYHTTKAGVHQLARSMACELGRKGVRVNTVSPGFMKTQMISFINDAPEAEALFANANPLGRIASPHEVRGVVAWLASDASSFCTGTDLIVDGGHHAW</sequence>
<dbReference type="InterPro" id="IPR036291">
    <property type="entry name" value="NAD(P)-bd_dom_sf"/>
</dbReference>
<dbReference type="Gene3D" id="3.40.50.720">
    <property type="entry name" value="NAD(P)-binding Rossmann-like Domain"/>
    <property type="match status" value="1"/>
</dbReference>
<dbReference type="Pfam" id="PF13561">
    <property type="entry name" value="adh_short_C2"/>
    <property type="match status" value="1"/>
</dbReference>
<dbReference type="PRINTS" id="PR00081">
    <property type="entry name" value="GDHRDH"/>
</dbReference>
<accession>A0A371CYH5</accession>
<dbReference type="AlphaFoldDB" id="A0A371CYH5"/>
<dbReference type="OrthoDB" id="1669814at2759"/>
<dbReference type="GO" id="GO:0050664">
    <property type="term" value="F:oxidoreductase activity, acting on NAD(P)H, oxygen as acceptor"/>
    <property type="evidence" value="ECO:0007669"/>
    <property type="project" value="TreeGrafter"/>
</dbReference>
<dbReference type="Proteomes" id="UP000256964">
    <property type="component" value="Unassembled WGS sequence"/>
</dbReference>
<comment type="similarity">
    <text evidence="1">Belongs to the short-chain dehydrogenases/reductases (SDR) family.</text>
</comment>
<dbReference type="FunFam" id="3.40.50.720:FF:000084">
    <property type="entry name" value="Short-chain dehydrogenase reductase"/>
    <property type="match status" value="1"/>
</dbReference>
<evidence type="ECO:0000313" key="3">
    <source>
        <dbReference type="EMBL" id="RDX45333.1"/>
    </source>
</evidence>
<evidence type="ECO:0000313" key="4">
    <source>
        <dbReference type="Proteomes" id="UP000256964"/>
    </source>
</evidence>
<dbReference type="GO" id="GO:0016616">
    <property type="term" value="F:oxidoreductase activity, acting on the CH-OH group of donors, NAD or NADP as acceptor"/>
    <property type="evidence" value="ECO:0007669"/>
    <property type="project" value="UniProtKB-ARBA"/>
</dbReference>
<organism evidence="3 4">
    <name type="scientific">Lentinus brumalis</name>
    <dbReference type="NCBI Taxonomy" id="2498619"/>
    <lineage>
        <taxon>Eukaryota</taxon>
        <taxon>Fungi</taxon>
        <taxon>Dikarya</taxon>
        <taxon>Basidiomycota</taxon>
        <taxon>Agaricomycotina</taxon>
        <taxon>Agaricomycetes</taxon>
        <taxon>Polyporales</taxon>
        <taxon>Polyporaceae</taxon>
        <taxon>Lentinus</taxon>
    </lineage>
</organism>
<dbReference type="PRINTS" id="PR00080">
    <property type="entry name" value="SDRFAMILY"/>
</dbReference>
<dbReference type="STRING" id="139420.A0A371CYH5"/>
<dbReference type="PANTHER" id="PTHR43008:SF4">
    <property type="entry name" value="CHAIN DEHYDROGENASE, PUTATIVE (AFU_ORTHOLOGUE AFUA_4G08710)-RELATED"/>
    <property type="match status" value="1"/>
</dbReference>
<keyword evidence="2" id="KW-0560">Oxidoreductase</keyword>
<dbReference type="PANTHER" id="PTHR43008">
    <property type="entry name" value="BENZIL REDUCTASE"/>
    <property type="match status" value="1"/>
</dbReference>
<reference evidence="3 4" key="1">
    <citation type="journal article" date="2018" name="Biotechnol. Biofuels">
        <title>Integrative visual omics of the white-rot fungus Polyporus brumalis exposes the biotechnological potential of its oxidative enzymes for delignifying raw plant biomass.</title>
        <authorList>
            <person name="Miyauchi S."/>
            <person name="Rancon A."/>
            <person name="Drula E."/>
            <person name="Hage H."/>
            <person name="Chaduli D."/>
            <person name="Favel A."/>
            <person name="Grisel S."/>
            <person name="Henrissat B."/>
            <person name="Herpoel-Gimbert I."/>
            <person name="Ruiz-Duenas F.J."/>
            <person name="Chevret D."/>
            <person name="Hainaut M."/>
            <person name="Lin J."/>
            <person name="Wang M."/>
            <person name="Pangilinan J."/>
            <person name="Lipzen A."/>
            <person name="Lesage-Meessen L."/>
            <person name="Navarro D."/>
            <person name="Riley R."/>
            <person name="Grigoriev I.V."/>
            <person name="Zhou S."/>
            <person name="Raouche S."/>
            <person name="Rosso M.N."/>
        </authorList>
    </citation>
    <scope>NUCLEOTIDE SEQUENCE [LARGE SCALE GENOMIC DNA]</scope>
    <source>
        <strain evidence="3 4">BRFM 1820</strain>
    </source>
</reference>
<gene>
    <name evidence="3" type="ORF">OH76DRAFT_1486349</name>
</gene>
<keyword evidence="4" id="KW-1185">Reference proteome</keyword>
<proteinExistence type="inferred from homology"/>
<protein>
    <submittedName>
        <fullName evidence="3">NAD(P)-binding protein</fullName>
    </submittedName>
</protein>
<evidence type="ECO:0000256" key="1">
    <source>
        <dbReference type="ARBA" id="ARBA00006484"/>
    </source>
</evidence>